<evidence type="ECO:0000256" key="2">
    <source>
        <dbReference type="SAM" id="SignalP"/>
    </source>
</evidence>
<comment type="caution">
    <text evidence="4">The sequence shown here is derived from an EMBL/GenBank/DDBJ whole genome shotgun (WGS) entry which is preliminary data.</text>
</comment>
<dbReference type="Proteomes" id="UP000295678">
    <property type="component" value="Unassembled WGS sequence"/>
</dbReference>
<proteinExistence type="predicted"/>
<dbReference type="AlphaFoldDB" id="A0A4R3MHQ3"/>
<feature type="domain" description="Outer membrane protein beta-barrel" evidence="3">
    <location>
        <begin position="55"/>
        <end position="226"/>
    </location>
</feature>
<dbReference type="InterPro" id="IPR011250">
    <property type="entry name" value="OMP/PagP_B-barrel"/>
</dbReference>
<dbReference type="Gene3D" id="2.40.160.20">
    <property type="match status" value="1"/>
</dbReference>
<dbReference type="Pfam" id="PF13505">
    <property type="entry name" value="OMP_b-brl"/>
    <property type="match status" value="1"/>
</dbReference>
<organism evidence="4 5">
    <name type="scientific">Tepidamorphus gemmatus</name>
    <dbReference type="NCBI Taxonomy" id="747076"/>
    <lineage>
        <taxon>Bacteria</taxon>
        <taxon>Pseudomonadati</taxon>
        <taxon>Pseudomonadota</taxon>
        <taxon>Alphaproteobacteria</taxon>
        <taxon>Hyphomicrobiales</taxon>
        <taxon>Tepidamorphaceae</taxon>
        <taxon>Tepidamorphus</taxon>
    </lineage>
</organism>
<dbReference type="OrthoDB" id="5643626at2"/>
<name>A0A4R3MHQ3_9HYPH</name>
<dbReference type="SUPFAM" id="SSF56925">
    <property type="entry name" value="OMPA-like"/>
    <property type="match status" value="1"/>
</dbReference>
<dbReference type="InterPro" id="IPR027385">
    <property type="entry name" value="Beta-barrel_OMP"/>
</dbReference>
<evidence type="ECO:0000259" key="3">
    <source>
        <dbReference type="Pfam" id="PF13505"/>
    </source>
</evidence>
<protein>
    <submittedName>
        <fullName evidence="4">Opacity protein-like surface antigen</fullName>
    </submittedName>
</protein>
<accession>A0A4R3MHQ3</accession>
<feature type="chain" id="PRO_5020326713" evidence="2">
    <location>
        <begin position="25"/>
        <end position="250"/>
    </location>
</feature>
<evidence type="ECO:0000256" key="1">
    <source>
        <dbReference type="ARBA" id="ARBA00022729"/>
    </source>
</evidence>
<keyword evidence="1 2" id="KW-0732">Signal</keyword>
<keyword evidence="5" id="KW-1185">Reference proteome</keyword>
<reference evidence="4 5" key="1">
    <citation type="submission" date="2019-03" db="EMBL/GenBank/DDBJ databases">
        <title>Genomic Encyclopedia of Type Strains, Phase IV (KMG-IV): sequencing the most valuable type-strain genomes for metagenomic binning, comparative biology and taxonomic classification.</title>
        <authorList>
            <person name="Goeker M."/>
        </authorList>
    </citation>
    <scope>NUCLEOTIDE SEQUENCE [LARGE SCALE GENOMIC DNA]</scope>
    <source>
        <strain evidence="4 5">DSM 19345</strain>
    </source>
</reference>
<evidence type="ECO:0000313" key="5">
    <source>
        <dbReference type="Proteomes" id="UP000295678"/>
    </source>
</evidence>
<sequence>MDYPKILLGAAVVALTVTAGSARAADMFEPPMIEPLMPVEYGSNWYLRGDIGYKAYTDPSGSYSSLGTGLIGFYDTSLDDSWLIGAGFGYRFNPWFRTDLTVDYEFPSDFTGKAPCFVCGFPGYSTESAKISAWTVLANAYLDLGTWQGITPYVGAGIGGSYVKVADYVGLNPPLVFPIATMGATESKWNLAWAAMAGVSYDVTPNWTLDLNYRYLSLGDVQTTDQVGGLIDIKDIAAHEVRLGVRFWID</sequence>
<dbReference type="EMBL" id="SMAK01000001">
    <property type="protein sequence ID" value="TCT13371.1"/>
    <property type="molecule type" value="Genomic_DNA"/>
</dbReference>
<feature type="signal peptide" evidence="2">
    <location>
        <begin position="1"/>
        <end position="24"/>
    </location>
</feature>
<dbReference type="RefSeq" id="WP_132804764.1">
    <property type="nucleotide sequence ID" value="NZ_SMAK01000001.1"/>
</dbReference>
<gene>
    <name evidence="4" type="ORF">EDC22_101235</name>
</gene>
<evidence type="ECO:0000313" key="4">
    <source>
        <dbReference type="EMBL" id="TCT13371.1"/>
    </source>
</evidence>